<sequence length="138" mass="16017">MVTWIEPQQDKTKCFQIREQVFVKEQGFENEFDEIDETAYHLLIQAGENPIATARIFQQDDKWMIGRVCVIPPYRKHGVGRIAVEECEKQIQVLGGHSSHLSAQLRIQGFYESMGYRAEGDCYFDEFCPHIAMSKQLD</sequence>
<dbReference type="Proteomes" id="UP000649151">
    <property type="component" value="Unassembled WGS sequence"/>
</dbReference>
<dbReference type="EMBL" id="JACOQK010000001">
    <property type="protein sequence ID" value="MBC5788115.1"/>
    <property type="molecule type" value="Genomic_DNA"/>
</dbReference>
<evidence type="ECO:0000259" key="1">
    <source>
        <dbReference type="PROSITE" id="PS51186"/>
    </source>
</evidence>
<evidence type="ECO:0000313" key="3">
    <source>
        <dbReference type="Proteomes" id="UP000649151"/>
    </source>
</evidence>
<feature type="domain" description="N-acetyltransferase" evidence="1">
    <location>
        <begin position="1"/>
        <end position="138"/>
    </location>
</feature>
<dbReference type="Pfam" id="PF13673">
    <property type="entry name" value="Acetyltransf_10"/>
    <property type="match status" value="1"/>
</dbReference>
<evidence type="ECO:0000313" key="2">
    <source>
        <dbReference type="EMBL" id="MBC5788115.1"/>
    </source>
</evidence>
<protein>
    <submittedName>
        <fullName evidence="2">GNAT family N-acetyltransferase</fullName>
    </submittedName>
</protein>
<dbReference type="SUPFAM" id="SSF55729">
    <property type="entry name" value="Acyl-CoA N-acyltransferases (Nat)"/>
    <property type="match status" value="1"/>
</dbReference>
<accession>A0ABR7ISJ4</accession>
<name>A0ABR7ISJ4_9CLOT</name>
<dbReference type="Gene3D" id="3.40.630.30">
    <property type="match status" value="1"/>
</dbReference>
<reference evidence="2 3" key="1">
    <citation type="submission" date="2020-08" db="EMBL/GenBank/DDBJ databases">
        <title>Genome public.</title>
        <authorList>
            <person name="Liu C."/>
            <person name="Sun Q."/>
        </authorList>
    </citation>
    <scope>NUCLEOTIDE SEQUENCE [LARGE SCALE GENOMIC DNA]</scope>
    <source>
        <strain evidence="2 3">NSJ-27</strain>
    </source>
</reference>
<gene>
    <name evidence="2" type="ORF">H8Z77_08805</name>
</gene>
<dbReference type="InterPro" id="IPR016181">
    <property type="entry name" value="Acyl_CoA_acyltransferase"/>
</dbReference>
<dbReference type="InterPro" id="IPR000182">
    <property type="entry name" value="GNAT_dom"/>
</dbReference>
<proteinExistence type="predicted"/>
<dbReference type="CDD" id="cd04301">
    <property type="entry name" value="NAT_SF"/>
    <property type="match status" value="1"/>
</dbReference>
<keyword evidence="3" id="KW-1185">Reference proteome</keyword>
<comment type="caution">
    <text evidence="2">The sequence shown here is derived from an EMBL/GenBank/DDBJ whole genome shotgun (WGS) entry which is preliminary data.</text>
</comment>
<dbReference type="PROSITE" id="PS51186">
    <property type="entry name" value="GNAT"/>
    <property type="match status" value="1"/>
</dbReference>
<organism evidence="2 3">
    <name type="scientific">Clostridium facile</name>
    <dbReference type="NCBI Taxonomy" id="2763035"/>
    <lineage>
        <taxon>Bacteria</taxon>
        <taxon>Bacillati</taxon>
        <taxon>Bacillota</taxon>
        <taxon>Clostridia</taxon>
        <taxon>Eubacteriales</taxon>
        <taxon>Clostridiaceae</taxon>
        <taxon>Clostridium</taxon>
    </lineage>
</organism>